<accession>A0A1C3REC5</accession>
<dbReference type="OrthoDB" id="9853724at2"/>
<keyword evidence="2" id="KW-1185">Reference proteome</keyword>
<gene>
    <name evidence="1" type="ORF">MTBPR1_110058</name>
</gene>
<dbReference type="AlphaFoldDB" id="A0A1C3REC5"/>
<name>A0A1C3REC5_9PROT</name>
<protein>
    <submittedName>
        <fullName evidence="1">Uncharacterized protein</fullName>
    </submittedName>
</protein>
<evidence type="ECO:0000313" key="2">
    <source>
        <dbReference type="Proteomes" id="UP000231658"/>
    </source>
</evidence>
<proteinExistence type="predicted"/>
<dbReference type="STRING" id="1867952.MTBPR1_110058"/>
<dbReference type="RefSeq" id="WP_069186339.1">
    <property type="nucleotide sequence ID" value="NZ_FLYE01000003.1"/>
</dbReference>
<evidence type="ECO:0000313" key="1">
    <source>
        <dbReference type="EMBL" id="SCA55619.1"/>
    </source>
</evidence>
<reference evidence="1 2" key="1">
    <citation type="submission" date="2016-07" db="EMBL/GenBank/DDBJ databases">
        <authorList>
            <person name="Lefevre C.T."/>
        </authorList>
    </citation>
    <scope>NUCLEOTIDE SEQUENCE [LARGE SCALE GENOMIC DNA]</scope>
    <source>
        <strain evidence="1">PR1</strain>
    </source>
</reference>
<sequence>MFENIVVSVVDPKVSLPVGIVRTPQTRVQNTAPGTSSDSIQRSAQAFVEQLPPEVRERVGQQPQPRDTYRRNRFDEALRSEEQAAVQAKGLEGQASAKLAQATPTEPTYSAPIITADLTLLQAQLAALDETTSGNASLSRTQHGAYHDAYVSAGAQPGGQTAALEAQLKREELENKTHIVPPVLTSLNTRA</sequence>
<organism evidence="1 2">
    <name type="scientific">Candidatus Terasakiella magnetica</name>
    <dbReference type="NCBI Taxonomy" id="1867952"/>
    <lineage>
        <taxon>Bacteria</taxon>
        <taxon>Pseudomonadati</taxon>
        <taxon>Pseudomonadota</taxon>
        <taxon>Alphaproteobacteria</taxon>
        <taxon>Rhodospirillales</taxon>
        <taxon>Terasakiellaceae</taxon>
        <taxon>Terasakiella</taxon>
    </lineage>
</organism>
<dbReference type="EMBL" id="FLYE01000003">
    <property type="protein sequence ID" value="SCA55619.1"/>
    <property type="molecule type" value="Genomic_DNA"/>
</dbReference>
<dbReference type="Proteomes" id="UP000231658">
    <property type="component" value="Unassembled WGS sequence"/>
</dbReference>